<dbReference type="EMBL" id="JH370131">
    <property type="protein sequence ID" value="ELA42652.1"/>
    <property type="molecule type" value="Genomic_DNA"/>
</dbReference>
<dbReference type="HOGENOM" id="CLU_1769516_0_0_1"/>
<dbReference type="VEuPathDB" id="MicrosporidiaDB:VICG_00404"/>
<evidence type="ECO:0000313" key="3">
    <source>
        <dbReference type="Proteomes" id="UP000011082"/>
    </source>
</evidence>
<reference evidence="3" key="1">
    <citation type="submission" date="2011-05" db="EMBL/GenBank/DDBJ databases">
        <title>The genome sequence of Vittaforma corneae strain ATCC 50505.</title>
        <authorList>
            <consortium name="The Broad Institute Genome Sequencing Platform"/>
            <person name="Cuomo C."/>
            <person name="Didier E."/>
            <person name="Bowers L."/>
            <person name="Young S.K."/>
            <person name="Zeng Q."/>
            <person name="Gargeya S."/>
            <person name="Fitzgerald M."/>
            <person name="Haas B."/>
            <person name="Abouelleil A."/>
            <person name="Alvarado L."/>
            <person name="Arachchi H.M."/>
            <person name="Berlin A."/>
            <person name="Chapman S.B."/>
            <person name="Gearin G."/>
            <person name="Goldberg J."/>
            <person name="Griggs A."/>
            <person name="Gujja S."/>
            <person name="Hansen M."/>
            <person name="Heiman D."/>
            <person name="Howarth C."/>
            <person name="Larimer J."/>
            <person name="Lui A."/>
            <person name="MacDonald P.J.P."/>
            <person name="McCowen C."/>
            <person name="Montmayeur A."/>
            <person name="Murphy C."/>
            <person name="Neiman D."/>
            <person name="Pearson M."/>
            <person name="Priest M."/>
            <person name="Roberts A."/>
            <person name="Saif S."/>
            <person name="Shea T."/>
            <person name="Sisk P."/>
            <person name="Stolte C."/>
            <person name="Sykes S."/>
            <person name="Wortman J."/>
            <person name="Nusbaum C."/>
            <person name="Birren B."/>
        </authorList>
    </citation>
    <scope>NUCLEOTIDE SEQUENCE [LARGE SCALE GENOMIC DNA]</scope>
    <source>
        <strain evidence="3">ATCC 50505</strain>
    </source>
</reference>
<dbReference type="RefSeq" id="XP_007603857.1">
    <property type="nucleotide sequence ID" value="XM_007603795.1"/>
</dbReference>
<feature type="compositionally biased region" description="Basic and acidic residues" evidence="1">
    <location>
        <begin position="50"/>
        <end position="59"/>
    </location>
</feature>
<feature type="region of interest" description="Disordered" evidence="1">
    <location>
        <begin position="44"/>
        <end position="70"/>
    </location>
</feature>
<dbReference type="AlphaFoldDB" id="L2GQR5"/>
<protein>
    <submittedName>
        <fullName evidence="2">Uncharacterized protein</fullName>
    </submittedName>
</protein>
<feature type="region of interest" description="Disordered" evidence="1">
    <location>
        <begin position="128"/>
        <end position="147"/>
    </location>
</feature>
<dbReference type="Proteomes" id="UP000011082">
    <property type="component" value="Unassembled WGS sequence"/>
</dbReference>
<evidence type="ECO:0000313" key="2">
    <source>
        <dbReference type="EMBL" id="ELA42652.1"/>
    </source>
</evidence>
<proteinExistence type="predicted"/>
<keyword evidence="3" id="KW-1185">Reference proteome</keyword>
<dbReference type="InParanoid" id="L2GQR5"/>
<dbReference type="GeneID" id="19881122"/>
<organism evidence="2 3">
    <name type="scientific">Vittaforma corneae (strain ATCC 50505)</name>
    <name type="common">Microsporidian parasite</name>
    <name type="synonym">Nosema corneum</name>
    <dbReference type="NCBI Taxonomy" id="993615"/>
    <lineage>
        <taxon>Eukaryota</taxon>
        <taxon>Fungi</taxon>
        <taxon>Fungi incertae sedis</taxon>
        <taxon>Microsporidia</taxon>
        <taxon>Nosematidae</taxon>
        <taxon>Vittaforma</taxon>
    </lineage>
</organism>
<accession>L2GQR5</accession>
<name>L2GQR5_VITCO</name>
<sequence length="147" mass="16862">MVKYDQKNKAFKDFESLLEEIMQCDDGCFEDEVSLDGFEVEISDPSSDSLIKESSKEATTDIEEEDTTEQSSFVPGKIYSFVDGKLGMVDQSEDFPVDNEESEIKLTSEQIKKLTIIDREEYSNTKNIIKPGRGKRKTTRRCENFDE</sequence>
<gene>
    <name evidence="2" type="ORF">VICG_00404</name>
</gene>
<evidence type="ECO:0000256" key="1">
    <source>
        <dbReference type="SAM" id="MobiDB-lite"/>
    </source>
</evidence>